<proteinExistence type="predicted"/>
<dbReference type="EMBL" id="CAKMAB010000004">
    <property type="protein sequence ID" value="CAH1054800.1"/>
    <property type="molecule type" value="Genomic_DNA"/>
</dbReference>
<keyword evidence="2" id="KW-1185">Reference proteome</keyword>
<gene>
    <name evidence="1" type="ORF">PAECIP111894_00950</name>
</gene>
<protein>
    <submittedName>
        <fullName evidence="1">Uncharacterized protein</fullName>
    </submittedName>
</protein>
<accession>A0ABM9B862</accession>
<dbReference type="RefSeq" id="WP_170880309.1">
    <property type="nucleotide sequence ID" value="NZ_CAKMAB010000004.1"/>
</dbReference>
<dbReference type="Proteomes" id="UP000838749">
    <property type="component" value="Unassembled WGS sequence"/>
</dbReference>
<sequence>MDKSKVIAAYKRGFITVRECGQILGVEEMQLKRLLQLEERKSTFPSTSQRIGS</sequence>
<organism evidence="1 2">
    <name type="scientific">Paenibacillus pseudetheri</name>
    <dbReference type="NCBI Taxonomy" id="2897682"/>
    <lineage>
        <taxon>Bacteria</taxon>
        <taxon>Bacillati</taxon>
        <taxon>Bacillota</taxon>
        <taxon>Bacilli</taxon>
        <taxon>Bacillales</taxon>
        <taxon>Paenibacillaceae</taxon>
        <taxon>Paenibacillus</taxon>
    </lineage>
</organism>
<reference evidence="1" key="1">
    <citation type="submission" date="2021-12" db="EMBL/GenBank/DDBJ databases">
        <authorList>
            <person name="Criscuolo A."/>
        </authorList>
    </citation>
    <scope>NUCLEOTIDE SEQUENCE</scope>
    <source>
        <strain evidence="1">CIP111894</strain>
    </source>
</reference>
<name>A0ABM9B862_9BACL</name>
<comment type="caution">
    <text evidence="1">The sequence shown here is derived from an EMBL/GenBank/DDBJ whole genome shotgun (WGS) entry which is preliminary data.</text>
</comment>
<evidence type="ECO:0000313" key="1">
    <source>
        <dbReference type="EMBL" id="CAH1054800.1"/>
    </source>
</evidence>
<evidence type="ECO:0000313" key="2">
    <source>
        <dbReference type="Proteomes" id="UP000838749"/>
    </source>
</evidence>